<dbReference type="EMBL" id="PUIB01000023">
    <property type="protein sequence ID" value="PQO28999.1"/>
    <property type="molecule type" value="Genomic_DNA"/>
</dbReference>
<evidence type="ECO:0000313" key="3">
    <source>
        <dbReference type="EMBL" id="PQO28999.1"/>
    </source>
</evidence>
<keyword evidence="1" id="KW-1133">Transmembrane helix</keyword>
<reference evidence="5 6" key="1">
    <citation type="submission" date="2018-02" db="EMBL/GenBank/DDBJ databases">
        <title>Comparative genomes isolates from brazilian mangrove.</title>
        <authorList>
            <person name="Araujo J.E."/>
            <person name="Taketani R.G."/>
            <person name="Silva M.C.P."/>
            <person name="Loureco M.V."/>
            <person name="Andreote F.D."/>
        </authorList>
    </citation>
    <scope>NUCLEOTIDE SEQUENCE [LARGE SCALE GENOMIC DNA]</scope>
    <source>
        <strain evidence="3 6">NAP PRIS-MGV</strain>
        <strain evidence="4 5">Nap-Phe MGV</strain>
    </source>
</reference>
<dbReference type="RefSeq" id="WP_105337606.1">
    <property type="nucleotide sequence ID" value="NZ_PUHZ01000022.1"/>
</dbReference>
<evidence type="ECO:0000313" key="4">
    <source>
        <dbReference type="EMBL" id="PQO43850.1"/>
    </source>
</evidence>
<protein>
    <recommendedName>
        <fullName evidence="2">TadE-like domain-containing protein</fullName>
    </recommendedName>
</protein>
<dbReference type="EMBL" id="PUHZ01000022">
    <property type="protein sequence ID" value="PQO43850.1"/>
    <property type="molecule type" value="Genomic_DNA"/>
</dbReference>
<proteinExistence type="predicted"/>
<dbReference type="AlphaFoldDB" id="A0A2S8GHN3"/>
<dbReference type="Pfam" id="PF07811">
    <property type="entry name" value="TadE"/>
    <property type="match status" value="1"/>
</dbReference>
<feature type="transmembrane region" description="Helical" evidence="1">
    <location>
        <begin position="12"/>
        <end position="37"/>
    </location>
</feature>
<name>A0A2S8GHN3_9BACT</name>
<keyword evidence="1" id="KW-0472">Membrane</keyword>
<gene>
    <name evidence="4" type="ORF">C5Y93_21935</name>
    <name evidence="3" type="ORF">C5Y98_22580</name>
</gene>
<feature type="domain" description="TadE-like" evidence="2">
    <location>
        <begin position="9"/>
        <end position="51"/>
    </location>
</feature>
<evidence type="ECO:0000313" key="6">
    <source>
        <dbReference type="Proteomes" id="UP000239388"/>
    </source>
</evidence>
<dbReference type="OrthoDB" id="290987at2"/>
<dbReference type="Proteomes" id="UP000237819">
    <property type="component" value="Unassembled WGS sequence"/>
</dbReference>
<evidence type="ECO:0000256" key="1">
    <source>
        <dbReference type="SAM" id="Phobius"/>
    </source>
</evidence>
<sequence>MTRLKTRRGQSLVEFALVALVTYMLLAAILTFGRLFFVAQVVQSASNTLAREISVAELAEIEDPADEDYLSSVEDVVNKGKAPNVFDPELLIFDLNDIAAGLTLREHIDQNWPTVNKILSVVMINDGTHFRYPGVKKDPAGVPSGFYIAQSEDGEFVEWIPVVEDFSGGRFRFLPNPEVGGVVAARINYPFHSVSLSAMKKSADVLDENIGNYFEAEEFLPNDKPVYLDPRTELYAGDELLGRQYAWGTQVRPYRHIISGQAVYRREVFVPPAQ</sequence>
<dbReference type="InterPro" id="IPR012495">
    <property type="entry name" value="TadE-like_dom"/>
</dbReference>
<dbReference type="Proteomes" id="UP000239388">
    <property type="component" value="Unassembled WGS sequence"/>
</dbReference>
<accession>A0A2S8GHN3</accession>
<keyword evidence="1" id="KW-0812">Transmembrane</keyword>
<comment type="caution">
    <text evidence="4">The sequence shown here is derived from an EMBL/GenBank/DDBJ whole genome shotgun (WGS) entry which is preliminary data.</text>
</comment>
<evidence type="ECO:0000313" key="5">
    <source>
        <dbReference type="Proteomes" id="UP000237819"/>
    </source>
</evidence>
<evidence type="ECO:0000259" key="2">
    <source>
        <dbReference type="Pfam" id="PF07811"/>
    </source>
</evidence>
<organism evidence="4 5">
    <name type="scientific">Blastopirellula marina</name>
    <dbReference type="NCBI Taxonomy" id="124"/>
    <lineage>
        <taxon>Bacteria</taxon>
        <taxon>Pseudomonadati</taxon>
        <taxon>Planctomycetota</taxon>
        <taxon>Planctomycetia</taxon>
        <taxon>Pirellulales</taxon>
        <taxon>Pirellulaceae</taxon>
        <taxon>Blastopirellula</taxon>
    </lineage>
</organism>